<evidence type="ECO:0000256" key="4">
    <source>
        <dbReference type="RuleBase" id="RU362028"/>
    </source>
</evidence>
<dbReference type="EC" id="5.4.99.-" evidence="4"/>
<evidence type="ECO:0000259" key="5">
    <source>
        <dbReference type="Pfam" id="PF00849"/>
    </source>
</evidence>
<dbReference type="GO" id="GO:0003723">
    <property type="term" value="F:RNA binding"/>
    <property type="evidence" value="ECO:0007669"/>
    <property type="project" value="InterPro"/>
</dbReference>
<dbReference type="GO" id="GO:0000455">
    <property type="term" value="P:enzyme-directed rRNA pseudouridine synthesis"/>
    <property type="evidence" value="ECO:0007669"/>
    <property type="project" value="TreeGrafter"/>
</dbReference>
<evidence type="ECO:0000313" key="7">
    <source>
        <dbReference type="Proteomes" id="UP000238825"/>
    </source>
</evidence>
<name>A0A2S0K4M0_LYSSH</name>
<feature type="domain" description="Pseudouridine synthase RsuA/RluA-like" evidence="5">
    <location>
        <begin position="99"/>
        <end position="252"/>
    </location>
</feature>
<proteinExistence type="inferred from homology"/>
<comment type="similarity">
    <text evidence="2 4">Belongs to the pseudouridine synthase RluA family.</text>
</comment>
<evidence type="ECO:0000256" key="2">
    <source>
        <dbReference type="ARBA" id="ARBA00010876"/>
    </source>
</evidence>
<dbReference type="GeneID" id="48278349"/>
<dbReference type="PANTHER" id="PTHR21600:SF35">
    <property type="entry name" value="PSEUDOURIDINE SYNTHASE"/>
    <property type="match status" value="1"/>
</dbReference>
<dbReference type="InterPro" id="IPR050188">
    <property type="entry name" value="RluA_PseudoU_synthase"/>
</dbReference>
<protein>
    <recommendedName>
        <fullName evidence="4">Pseudouridine synthase</fullName>
        <ecNumber evidence="4">5.4.99.-</ecNumber>
    </recommendedName>
</protein>
<keyword evidence="4" id="KW-0413">Isomerase</keyword>
<dbReference type="Gene3D" id="3.30.2350.10">
    <property type="entry name" value="Pseudouridine synthase"/>
    <property type="match status" value="1"/>
</dbReference>
<dbReference type="GO" id="GO:0009982">
    <property type="term" value="F:pseudouridine synthase activity"/>
    <property type="evidence" value="ECO:0007669"/>
    <property type="project" value="InterPro"/>
</dbReference>
<comment type="function">
    <text evidence="4">Responsible for synthesis of pseudouridine from uracil.</text>
</comment>
<evidence type="ECO:0000313" key="6">
    <source>
        <dbReference type="EMBL" id="AVK98286.1"/>
    </source>
</evidence>
<dbReference type="EMBL" id="CP019980">
    <property type="protein sequence ID" value="AVK98286.1"/>
    <property type="molecule type" value="Genomic_DNA"/>
</dbReference>
<organism evidence="6 7">
    <name type="scientific">Lysinibacillus sphaericus</name>
    <name type="common">Bacillus sphaericus</name>
    <dbReference type="NCBI Taxonomy" id="1421"/>
    <lineage>
        <taxon>Bacteria</taxon>
        <taxon>Bacillati</taxon>
        <taxon>Bacillota</taxon>
        <taxon>Bacilli</taxon>
        <taxon>Bacillales</taxon>
        <taxon>Bacillaceae</taxon>
        <taxon>Lysinibacillus</taxon>
    </lineage>
</organism>
<dbReference type="RefSeq" id="WP_024362538.1">
    <property type="nucleotide sequence ID" value="NZ_CP019980.1"/>
</dbReference>
<evidence type="ECO:0000256" key="1">
    <source>
        <dbReference type="ARBA" id="ARBA00000073"/>
    </source>
</evidence>
<dbReference type="InterPro" id="IPR006145">
    <property type="entry name" value="PsdUridine_synth_RsuA/RluA"/>
</dbReference>
<reference evidence="6 7" key="1">
    <citation type="submission" date="2017-03" db="EMBL/GenBank/DDBJ databases">
        <title>The whole genome sequencing and assembly of Lysinibacillus sphaericus DSM 28T strain.</title>
        <authorList>
            <person name="Lee Y.-J."/>
            <person name="Yi H."/>
            <person name="Bahn Y.-S."/>
            <person name="Kim J.F."/>
            <person name="Lee D.-W."/>
        </authorList>
    </citation>
    <scope>NUCLEOTIDE SEQUENCE [LARGE SCALE GENOMIC DNA]</scope>
    <source>
        <strain evidence="6 7">DSM 28</strain>
    </source>
</reference>
<gene>
    <name evidence="6" type="ORF">LS41612_19255</name>
</gene>
<dbReference type="NCBIfam" id="TIGR00005">
    <property type="entry name" value="rluA_subfam"/>
    <property type="match status" value="1"/>
</dbReference>
<dbReference type="InterPro" id="IPR006225">
    <property type="entry name" value="PsdUridine_synth_RluC/D"/>
</dbReference>
<evidence type="ECO:0000256" key="3">
    <source>
        <dbReference type="PIRSR" id="PIRSR606225-1"/>
    </source>
</evidence>
<dbReference type="PANTHER" id="PTHR21600">
    <property type="entry name" value="MITOCHONDRIAL RNA PSEUDOURIDINE SYNTHASE"/>
    <property type="match status" value="1"/>
</dbReference>
<dbReference type="GO" id="GO:0140098">
    <property type="term" value="F:catalytic activity, acting on RNA"/>
    <property type="evidence" value="ECO:0007669"/>
    <property type="project" value="UniProtKB-ARBA"/>
</dbReference>
<accession>A0A2S0K4M0</accession>
<dbReference type="InterPro" id="IPR020103">
    <property type="entry name" value="PsdUridine_synth_cat_dom_sf"/>
</dbReference>
<dbReference type="Proteomes" id="UP000238825">
    <property type="component" value="Chromosome"/>
</dbReference>
<dbReference type="SUPFAM" id="SSF55120">
    <property type="entry name" value="Pseudouridine synthase"/>
    <property type="match status" value="1"/>
</dbReference>
<comment type="catalytic activity">
    <reaction evidence="1 4">
        <text>a uridine in RNA = a pseudouridine in RNA</text>
        <dbReference type="Rhea" id="RHEA:48348"/>
        <dbReference type="Rhea" id="RHEA-COMP:12068"/>
        <dbReference type="Rhea" id="RHEA-COMP:12069"/>
        <dbReference type="ChEBI" id="CHEBI:65314"/>
        <dbReference type="ChEBI" id="CHEBI:65315"/>
    </reaction>
</comment>
<sequence length="308" mass="34838">MSHSLQMSNSDTRFTLQFQAEKDGQLLREALAQWQISKRALTAIKFDGGLLSVNGIEQNVRYPLHMGDQVEIKFPPEEKSDGLTIEYGALSIIYEDEALLVLDKPAHQSTIPSREHPSKSVANFVCGYFEQQRLASTVHVVTRLDRDTSGLLCIAKHAHIHHLMGLAQRSGNVSREYEAIVHGHLIEDRQSIIAPIGRKESSIIEREVREDGQFAHTDVTVLQRFTVQGEPMTHIRLKLHTGRTHQIRVHMAYVGHPLIGDELYGGSRNLIDRQALHCVSLSLQHPLTNEKYSFTSMLKDDMQQILNI</sequence>
<dbReference type="CDD" id="cd02869">
    <property type="entry name" value="PseudoU_synth_RluA_like"/>
    <property type="match status" value="1"/>
</dbReference>
<feature type="active site" evidence="3">
    <location>
        <position position="145"/>
    </location>
</feature>
<dbReference type="Pfam" id="PF00849">
    <property type="entry name" value="PseudoU_synth_2"/>
    <property type="match status" value="1"/>
</dbReference>
<dbReference type="AlphaFoldDB" id="A0A2S0K4M0"/>